<dbReference type="InterPro" id="IPR001019">
    <property type="entry name" value="Gprotein_alpha_su"/>
</dbReference>
<evidence type="ECO:0000313" key="12">
    <source>
        <dbReference type="Proteomes" id="UP000053766"/>
    </source>
</evidence>
<dbReference type="SMART" id="SM00275">
    <property type="entry name" value="G_alpha"/>
    <property type="match status" value="1"/>
</dbReference>
<keyword evidence="10" id="KW-0460">Magnesium</keyword>
<dbReference type="PANTHER" id="PTHR10218:SF210">
    <property type="entry name" value="GUANINE NUCLEOTIDE-BINDING PROTEIN ALPHA-13 SUBUNIT"/>
    <property type="match status" value="1"/>
</dbReference>
<dbReference type="Proteomes" id="UP000053766">
    <property type="component" value="Unassembled WGS sequence"/>
</dbReference>
<dbReference type="GO" id="GO:0005737">
    <property type="term" value="C:cytoplasm"/>
    <property type="evidence" value="ECO:0007669"/>
    <property type="project" value="TreeGrafter"/>
</dbReference>
<dbReference type="InterPro" id="IPR027417">
    <property type="entry name" value="P-loop_NTPase"/>
</dbReference>
<dbReference type="GO" id="GO:0005525">
    <property type="term" value="F:GTP binding"/>
    <property type="evidence" value="ECO:0007669"/>
    <property type="project" value="UniProtKB-KW"/>
</dbReference>
<evidence type="ECO:0000256" key="9">
    <source>
        <dbReference type="PIRSR" id="PIRSR601019-1"/>
    </source>
</evidence>
<dbReference type="GO" id="GO:0031683">
    <property type="term" value="F:G-protein beta/gamma-subunit complex binding"/>
    <property type="evidence" value="ECO:0007669"/>
    <property type="project" value="InterPro"/>
</dbReference>
<evidence type="ECO:0000256" key="7">
    <source>
        <dbReference type="ARBA" id="ARBA00023224"/>
    </source>
</evidence>
<reference evidence="12" key="2">
    <citation type="journal article" date="2016" name="Sci. Rep.">
        <title>Dictyocaulus viviparus genome, variome and transcriptome elucidate lungworm biology and support future intervention.</title>
        <authorList>
            <person name="McNulty S.N."/>
            <person name="Strube C."/>
            <person name="Rosa B.A."/>
            <person name="Martin J.C."/>
            <person name="Tyagi R."/>
            <person name="Choi Y.J."/>
            <person name="Wang Q."/>
            <person name="Hallsworth Pepin K."/>
            <person name="Zhang X."/>
            <person name="Ozersky P."/>
            <person name="Wilson R.K."/>
            <person name="Sternberg P.W."/>
            <person name="Gasser R.B."/>
            <person name="Mitreva M."/>
        </authorList>
    </citation>
    <scope>NUCLEOTIDE SEQUENCE [LARGE SCALE GENOMIC DNA]</scope>
    <source>
        <strain evidence="12">HannoverDv2000</strain>
    </source>
</reference>
<dbReference type="AlphaFoldDB" id="A0A0D8XXA4"/>
<organism evidence="11 12">
    <name type="scientific">Dictyocaulus viviparus</name>
    <name type="common">Bovine lungworm</name>
    <dbReference type="NCBI Taxonomy" id="29172"/>
    <lineage>
        <taxon>Eukaryota</taxon>
        <taxon>Metazoa</taxon>
        <taxon>Ecdysozoa</taxon>
        <taxon>Nematoda</taxon>
        <taxon>Chromadorea</taxon>
        <taxon>Rhabditida</taxon>
        <taxon>Rhabditina</taxon>
        <taxon>Rhabditomorpha</taxon>
        <taxon>Strongyloidea</taxon>
        <taxon>Metastrongylidae</taxon>
        <taxon>Dictyocaulus</taxon>
    </lineage>
</organism>
<dbReference type="GO" id="GO:0003924">
    <property type="term" value="F:GTPase activity"/>
    <property type="evidence" value="ECO:0007669"/>
    <property type="project" value="InterPro"/>
</dbReference>
<gene>
    <name evidence="11" type="ORF">DICVIV_05422</name>
</gene>
<evidence type="ECO:0000313" key="11">
    <source>
        <dbReference type="EMBL" id="KJH48452.1"/>
    </source>
</evidence>
<dbReference type="GO" id="GO:0007188">
    <property type="term" value="P:adenylate cyclase-modulating G protein-coupled receptor signaling pathway"/>
    <property type="evidence" value="ECO:0007669"/>
    <property type="project" value="TreeGrafter"/>
</dbReference>
<protein>
    <submittedName>
        <fullName evidence="11">G-protein alpha subunit</fullName>
    </submittedName>
</protein>
<dbReference type="GO" id="GO:0046872">
    <property type="term" value="F:metal ion binding"/>
    <property type="evidence" value="ECO:0007669"/>
    <property type="project" value="UniProtKB-KW"/>
</dbReference>
<evidence type="ECO:0000256" key="2">
    <source>
        <dbReference type="ARBA" id="ARBA00022707"/>
    </source>
</evidence>
<dbReference type="PRINTS" id="PR00318">
    <property type="entry name" value="GPROTEINA"/>
</dbReference>
<dbReference type="Gene3D" id="3.40.50.300">
    <property type="entry name" value="P-loop containing nucleotide triphosphate hydrolases"/>
    <property type="match status" value="1"/>
</dbReference>
<keyword evidence="3 10" id="KW-0479">Metal-binding</keyword>
<dbReference type="InterPro" id="IPR011025">
    <property type="entry name" value="GproteinA_insert"/>
</dbReference>
<dbReference type="PROSITE" id="PS51882">
    <property type="entry name" value="G_ALPHA"/>
    <property type="match status" value="1"/>
</dbReference>
<keyword evidence="5 9" id="KW-0342">GTP-binding</keyword>
<proteinExistence type="predicted"/>
<dbReference type="SUPFAM" id="SSF52540">
    <property type="entry name" value="P-loop containing nucleoside triphosphate hydrolases"/>
    <property type="match status" value="1"/>
</dbReference>
<keyword evidence="7" id="KW-0807">Transducer</keyword>
<dbReference type="Pfam" id="PF00503">
    <property type="entry name" value="G-alpha"/>
    <property type="match status" value="1"/>
</dbReference>
<dbReference type="GO" id="GO:0005834">
    <property type="term" value="C:heterotrimeric G-protein complex"/>
    <property type="evidence" value="ECO:0007669"/>
    <property type="project" value="TreeGrafter"/>
</dbReference>
<dbReference type="SUPFAM" id="SSF47895">
    <property type="entry name" value="Transducin (alpha subunit), insertion domain"/>
    <property type="match status" value="1"/>
</dbReference>
<keyword evidence="12" id="KW-1185">Reference proteome</keyword>
<dbReference type="STRING" id="29172.A0A0D8XXA4"/>
<feature type="binding site" evidence="9">
    <location>
        <begin position="161"/>
        <end position="164"/>
    </location>
    <ligand>
        <name>GTP</name>
        <dbReference type="ChEBI" id="CHEBI:37565"/>
    </ligand>
</feature>
<dbReference type="PANTHER" id="PTHR10218">
    <property type="entry name" value="GTP-BINDING PROTEIN ALPHA SUBUNIT"/>
    <property type="match status" value="1"/>
</dbReference>
<evidence type="ECO:0000256" key="10">
    <source>
        <dbReference type="PIRSR" id="PIRSR601019-2"/>
    </source>
</evidence>
<name>A0A0D8XXA4_DICVI</name>
<dbReference type="EMBL" id="KN716267">
    <property type="protein sequence ID" value="KJH48452.1"/>
    <property type="molecule type" value="Genomic_DNA"/>
</dbReference>
<comment type="subunit">
    <text evidence="1">G proteins are composed of 3 units; alpha, beta and gamma. The alpha chain contains the guanine nucleotide binding site.</text>
</comment>
<evidence type="ECO:0000256" key="6">
    <source>
        <dbReference type="ARBA" id="ARBA00023139"/>
    </source>
</evidence>
<evidence type="ECO:0000256" key="8">
    <source>
        <dbReference type="ARBA" id="ARBA00023288"/>
    </source>
</evidence>
<feature type="binding site" evidence="10">
    <location>
        <position position="73"/>
    </location>
    <ligand>
        <name>Mg(2+)</name>
        <dbReference type="ChEBI" id="CHEBI:18420"/>
    </ligand>
</feature>
<evidence type="ECO:0000256" key="1">
    <source>
        <dbReference type="ARBA" id="ARBA00011356"/>
    </source>
</evidence>
<keyword evidence="2" id="KW-0519">Myristate</keyword>
<reference evidence="11 12" key="1">
    <citation type="submission" date="2013-11" db="EMBL/GenBank/DDBJ databases">
        <title>Draft genome of the bovine lungworm Dictyocaulus viviparus.</title>
        <authorList>
            <person name="Mitreva M."/>
        </authorList>
    </citation>
    <scope>NUCLEOTIDE SEQUENCE [LARGE SCALE GENOMIC DNA]</scope>
    <source>
        <strain evidence="11 12">HannoverDv2000</strain>
    </source>
</reference>
<feature type="binding site" evidence="9">
    <location>
        <begin position="42"/>
        <end position="43"/>
    </location>
    <ligand>
        <name>GTP</name>
        <dbReference type="ChEBI" id="CHEBI:37565"/>
    </ligand>
</feature>
<accession>A0A0D8XXA4</accession>
<dbReference type="Gene3D" id="1.10.400.10">
    <property type="entry name" value="GI Alpha 1, domain 2-like"/>
    <property type="match status" value="1"/>
</dbReference>
<evidence type="ECO:0000256" key="4">
    <source>
        <dbReference type="ARBA" id="ARBA00022741"/>
    </source>
</evidence>
<dbReference type="OrthoDB" id="5817230at2759"/>
<evidence type="ECO:0000256" key="3">
    <source>
        <dbReference type="ARBA" id="ARBA00022723"/>
    </source>
</evidence>
<keyword evidence="6" id="KW-0564">Palmitate</keyword>
<keyword evidence="8" id="KW-0449">Lipoprotein</keyword>
<sequence length="238" mass="27416">MAEEEIQLSCFTSEISTAIQKVWKDPAVQKLYERRSEINLNDSSKYFLENLSNINRLDFVPTPRDLIMSYVPTVGVQNVVFSAGNRVFQLFDIGGLRIDRRKWATMYDGIDAIFFCIAISEYDQVMVEDPETNRLQDSLSLLEKISNEPKFKNTPLFLFLNEIDVFREKLPLIPLENYLSEYKGRSVQEALDFIESLARQSLAGRDQAVIHIYRTCMIDTEQMSKILESAFQTILSAA</sequence>
<evidence type="ECO:0000256" key="5">
    <source>
        <dbReference type="ARBA" id="ARBA00023134"/>
    </source>
</evidence>
<dbReference type="FunFam" id="3.40.50.300:FF:000692">
    <property type="entry name" value="Guanine nucleotide-binding protein subunit alpha"/>
    <property type="match status" value="1"/>
</dbReference>
<dbReference type="CDD" id="cd00066">
    <property type="entry name" value="G-alpha"/>
    <property type="match status" value="1"/>
</dbReference>
<dbReference type="GO" id="GO:0001664">
    <property type="term" value="F:G protein-coupled receptor binding"/>
    <property type="evidence" value="ECO:0007669"/>
    <property type="project" value="TreeGrafter"/>
</dbReference>
<keyword evidence="4 9" id="KW-0547">Nucleotide-binding</keyword>